<evidence type="ECO:0000259" key="2">
    <source>
        <dbReference type="Pfam" id="PF14856"/>
    </source>
</evidence>
<evidence type="ECO:0000313" key="4">
    <source>
        <dbReference type="Proteomes" id="UP000186583"/>
    </source>
</evidence>
<sequence length="245" mass="27076">MAKVTALVPLMALLFHLTPVYPIYIPPFHNHTNCTEPQIYNAPKTSLSPIVNITTLSPSVSSITGDVPDSPYFYRGNHPWHKEKCDPSSFIFNTSPTSPLTSDCLLLADEVEEARGIWHAYGFKNNHSLLDMFSRGTCYFGIRPHRQEDIATAHQGWYLGAQDVADALRTAAAEFDTEGRMAAGGMMFCRGTNPGFSVDVQWAVYAAEEREAAGWYWAPPVPSTAGKRASVGSAVVLLGWLVFFW</sequence>
<evidence type="ECO:0000313" key="3">
    <source>
        <dbReference type="EMBL" id="OLN94271.1"/>
    </source>
</evidence>
<protein>
    <recommendedName>
        <fullName evidence="2">Ecp2 effector protein-like domain-containing protein</fullName>
    </recommendedName>
</protein>
<comment type="caution">
    <text evidence="3">The sequence shown here is derived from an EMBL/GenBank/DDBJ whole genome shotgun (WGS) entry which is preliminary data.</text>
</comment>
<dbReference type="Pfam" id="PF14856">
    <property type="entry name" value="Hce2"/>
    <property type="match status" value="1"/>
</dbReference>
<name>A0A1Q8S0Z8_9PEZI</name>
<organism evidence="3 4">
    <name type="scientific">Colletotrichum chlorophyti</name>
    <dbReference type="NCBI Taxonomy" id="708187"/>
    <lineage>
        <taxon>Eukaryota</taxon>
        <taxon>Fungi</taxon>
        <taxon>Dikarya</taxon>
        <taxon>Ascomycota</taxon>
        <taxon>Pezizomycotina</taxon>
        <taxon>Sordariomycetes</taxon>
        <taxon>Hypocreomycetidae</taxon>
        <taxon>Glomerellales</taxon>
        <taxon>Glomerellaceae</taxon>
        <taxon>Colletotrichum</taxon>
    </lineage>
</organism>
<dbReference type="InterPro" id="IPR029226">
    <property type="entry name" value="Ecp2-like"/>
</dbReference>
<dbReference type="AlphaFoldDB" id="A0A1Q8S0Z8"/>
<dbReference type="Proteomes" id="UP000186583">
    <property type="component" value="Unassembled WGS sequence"/>
</dbReference>
<evidence type="ECO:0000256" key="1">
    <source>
        <dbReference type="SAM" id="SignalP"/>
    </source>
</evidence>
<feature type="domain" description="Ecp2 effector protein-like" evidence="2">
    <location>
        <begin position="84"/>
        <end position="189"/>
    </location>
</feature>
<dbReference type="STRING" id="708187.A0A1Q8S0Z8"/>
<proteinExistence type="predicted"/>
<feature type="signal peptide" evidence="1">
    <location>
        <begin position="1"/>
        <end position="22"/>
    </location>
</feature>
<gene>
    <name evidence="3" type="ORF">CCHL11_02850</name>
</gene>
<feature type="chain" id="PRO_5012570609" description="Ecp2 effector protein-like domain-containing protein" evidence="1">
    <location>
        <begin position="23"/>
        <end position="245"/>
    </location>
</feature>
<keyword evidence="4" id="KW-1185">Reference proteome</keyword>
<accession>A0A1Q8S0Z8</accession>
<dbReference type="OrthoDB" id="4833519at2759"/>
<dbReference type="EMBL" id="MPGH01000044">
    <property type="protein sequence ID" value="OLN94271.1"/>
    <property type="molecule type" value="Genomic_DNA"/>
</dbReference>
<reference evidence="3 4" key="1">
    <citation type="submission" date="2016-11" db="EMBL/GenBank/DDBJ databases">
        <title>Draft Genome Assembly of Colletotrichum chlorophyti a pathogen of herbaceous plants.</title>
        <authorList>
            <person name="Gan P."/>
            <person name="Narusaka M."/>
            <person name="Tsushima A."/>
            <person name="Narusaka Y."/>
            <person name="Takano Y."/>
            <person name="Shirasu K."/>
        </authorList>
    </citation>
    <scope>NUCLEOTIDE SEQUENCE [LARGE SCALE GENOMIC DNA]</scope>
    <source>
        <strain evidence="3 4">NTL11</strain>
    </source>
</reference>
<keyword evidence="1" id="KW-0732">Signal</keyword>